<dbReference type="InterPro" id="IPR013083">
    <property type="entry name" value="Znf_RING/FYVE/PHD"/>
</dbReference>
<dbReference type="SMART" id="SM00246">
    <property type="entry name" value="WH2"/>
    <property type="match status" value="2"/>
</dbReference>
<dbReference type="Proteomes" id="UP001165060">
    <property type="component" value="Unassembled WGS sequence"/>
</dbReference>
<dbReference type="SMART" id="SM00184">
    <property type="entry name" value="RING"/>
    <property type="match status" value="1"/>
</dbReference>
<feature type="region of interest" description="Disordered" evidence="5">
    <location>
        <begin position="244"/>
        <end position="306"/>
    </location>
</feature>
<evidence type="ECO:0000256" key="4">
    <source>
        <dbReference type="PROSITE-ProRule" id="PRU00175"/>
    </source>
</evidence>
<evidence type="ECO:0000313" key="9">
    <source>
        <dbReference type="Proteomes" id="UP001165060"/>
    </source>
</evidence>
<dbReference type="SUPFAM" id="SSF57850">
    <property type="entry name" value="RING/U-box"/>
    <property type="match status" value="1"/>
</dbReference>
<dbReference type="InterPro" id="IPR047126">
    <property type="entry name" value="RNF141-like"/>
</dbReference>
<evidence type="ECO:0000259" key="7">
    <source>
        <dbReference type="PROSITE" id="PS51082"/>
    </source>
</evidence>
<protein>
    <recommendedName>
        <fullName evidence="10">RING-type domain-containing protein</fullName>
    </recommendedName>
</protein>
<keyword evidence="2 4" id="KW-0863">Zinc-finger</keyword>
<dbReference type="PROSITE" id="PS50089">
    <property type="entry name" value="ZF_RING_2"/>
    <property type="match status" value="1"/>
</dbReference>
<reference evidence="8 9" key="1">
    <citation type="journal article" date="2023" name="Commun. Biol.">
        <title>Genome analysis of Parmales, the sister group of diatoms, reveals the evolutionary specialization of diatoms from phago-mixotrophs to photoautotrophs.</title>
        <authorList>
            <person name="Ban H."/>
            <person name="Sato S."/>
            <person name="Yoshikawa S."/>
            <person name="Yamada K."/>
            <person name="Nakamura Y."/>
            <person name="Ichinomiya M."/>
            <person name="Sato N."/>
            <person name="Blanc-Mathieu R."/>
            <person name="Endo H."/>
            <person name="Kuwata A."/>
            <person name="Ogata H."/>
        </authorList>
    </citation>
    <scope>NUCLEOTIDE SEQUENCE [LARGE SCALE GENOMIC DNA]</scope>
</reference>
<dbReference type="Pfam" id="PF02205">
    <property type="entry name" value="WH2"/>
    <property type="match status" value="1"/>
</dbReference>
<keyword evidence="3" id="KW-0862">Zinc</keyword>
<dbReference type="PROSITE" id="PS51082">
    <property type="entry name" value="WH2"/>
    <property type="match status" value="1"/>
</dbReference>
<dbReference type="Gene3D" id="3.30.40.10">
    <property type="entry name" value="Zinc/RING finger domain, C3HC4 (zinc finger)"/>
    <property type="match status" value="1"/>
</dbReference>
<dbReference type="PROSITE" id="PS00518">
    <property type="entry name" value="ZF_RING_1"/>
    <property type="match status" value="1"/>
</dbReference>
<feature type="compositionally biased region" description="Polar residues" evidence="5">
    <location>
        <begin position="265"/>
        <end position="280"/>
    </location>
</feature>
<evidence type="ECO:0000256" key="1">
    <source>
        <dbReference type="ARBA" id="ARBA00022723"/>
    </source>
</evidence>
<dbReference type="InterPro" id="IPR003124">
    <property type="entry name" value="WH2_dom"/>
</dbReference>
<dbReference type="InterPro" id="IPR001841">
    <property type="entry name" value="Znf_RING"/>
</dbReference>
<dbReference type="EMBL" id="BRYB01003492">
    <property type="protein sequence ID" value="GMI37754.1"/>
    <property type="molecule type" value="Genomic_DNA"/>
</dbReference>
<keyword evidence="1" id="KW-0479">Metal-binding</keyword>
<evidence type="ECO:0000259" key="6">
    <source>
        <dbReference type="PROSITE" id="PS50089"/>
    </source>
</evidence>
<comment type="caution">
    <text evidence="8">The sequence shown here is derived from an EMBL/GenBank/DDBJ whole genome shotgun (WGS) entry which is preliminary data.</text>
</comment>
<feature type="domain" description="RING-type" evidence="6">
    <location>
        <begin position="86"/>
        <end position="128"/>
    </location>
</feature>
<evidence type="ECO:0000313" key="8">
    <source>
        <dbReference type="EMBL" id="GMI37754.1"/>
    </source>
</evidence>
<evidence type="ECO:0000256" key="2">
    <source>
        <dbReference type="ARBA" id="ARBA00022771"/>
    </source>
</evidence>
<proteinExistence type="predicted"/>
<feature type="domain" description="WH2" evidence="7">
    <location>
        <begin position="303"/>
        <end position="320"/>
    </location>
</feature>
<accession>A0ABQ6N0R4</accession>
<keyword evidence="9" id="KW-1185">Reference proteome</keyword>
<organism evidence="8 9">
    <name type="scientific">Tetraparma gracilis</name>
    <dbReference type="NCBI Taxonomy" id="2962635"/>
    <lineage>
        <taxon>Eukaryota</taxon>
        <taxon>Sar</taxon>
        <taxon>Stramenopiles</taxon>
        <taxon>Ochrophyta</taxon>
        <taxon>Bolidophyceae</taxon>
        <taxon>Parmales</taxon>
        <taxon>Triparmaceae</taxon>
        <taxon>Tetraparma</taxon>
    </lineage>
</organism>
<feature type="region of interest" description="Disordered" evidence="5">
    <location>
        <begin position="24"/>
        <end position="67"/>
    </location>
</feature>
<feature type="compositionally biased region" description="Low complexity" evidence="5">
    <location>
        <begin position="32"/>
        <end position="45"/>
    </location>
</feature>
<sequence length="364" mass="38671">MSHFQAEIQAEIARREEIMHGQAGPVLLGSGAPPAAADDSDATAPMLLEPPVTMPGSPAPSVSSSSASTEDMLQFSLNGILQSVLCPVCFLPPLSPHALVTPCGHTFCSSCILQWTKMSARSSCPTCRKPIPNPTKTLTRNVMIESLLHSLGVKPVEGETIETPPPPRPVPSITRARAATQRQEPAALLNVQHNERHSAVLAGIRAVSRGEEIPEPESGRNAMLNEIRRSRRLRIVNWSIRLGDRRHGQTGGGGRQPEVAPGSTLMGSNYDTRNPNSYPNDTRAASSGRTRRASEANLQGEGGDNDLLSAIRQGAALRRVPPRGAPPAPPVVGPINTLLDAIRNGGGMRRSSSGGIYPPFYAGT</sequence>
<evidence type="ECO:0000256" key="3">
    <source>
        <dbReference type="ARBA" id="ARBA00022833"/>
    </source>
</evidence>
<name>A0ABQ6N0R4_9STRA</name>
<dbReference type="InterPro" id="IPR017907">
    <property type="entry name" value="Znf_RING_CS"/>
</dbReference>
<dbReference type="PANTHER" id="PTHR12109">
    <property type="entry name" value="RING FINGER PROTEIN 141-RELATED"/>
    <property type="match status" value="1"/>
</dbReference>
<evidence type="ECO:0008006" key="10">
    <source>
        <dbReference type="Google" id="ProtNLM"/>
    </source>
</evidence>
<gene>
    <name evidence="8" type="ORF">TeGR_g4709</name>
</gene>
<dbReference type="Pfam" id="PF13639">
    <property type="entry name" value="zf-RING_2"/>
    <property type="match status" value="1"/>
</dbReference>
<evidence type="ECO:0000256" key="5">
    <source>
        <dbReference type="SAM" id="MobiDB-lite"/>
    </source>
</evidence>